<proteinExistence type="predicted"/>
<dbReference type="Proteomes" id="UP000182800">
    <property type="component" value="Unassembled WGS sequence"/>
</dbReference>
<dbReference type="CDD" id="cd06170">
    <property type="entry name" value="LuxR_C_like"/>
    <property type="match status" value="1"/>
</dbReference>
<reference evidence="3 5" key="1">
    <citation type="submission" date="2015-09" db="EMBL/GenBank/DDBJ databases">
        <title>Identification and resolution of microdiversity through metagenomic sequencing of parallel consortia.</title>
        <authorList>
            <person name="Nelson W.C."/>
            <person name="Romine M.F."/>
            <person name="Lindemann S.R."/>
        </authorList>
    </citation>
    <scope>NUCLEOTIDE SEQUENCE [LARGE SCALE GENOMIC DNA]</scope>
    <source>
        <strain evidence="3">HL-109</strain>
    </source>
</reference>
<dbReference type="SMART" id="SM00421">
    <property type="entry name" value="HTH_LUXR"/>
    <property type="match status" value="1"/>
</dbReference>
<evidence type="ECO:0000313" key="4">
    <source>
        <dbReference type="EMBL" id="SCC79684.1"/>
    </source>
</evidence>
<evidence type="ECO:0000313" key="5">
    <source>
        <dbReference type="Proteomes" id="UP000050497"/>
    </source>
</evidence>
<evidence type="ECO:0000256" key="1">
    <source>
        <dbReference type="ARBA" id="ARBA00023125"/>
    </source>
</evidence>
<dbReference type="InterPro" id="IPR016032">
    <property type="entry name" value="Sig_transdc_resp-reg_C-effctor"/>
</dbReference>
<name>A0A0P7X5X9_9HYPH</name>
<accession>A0A0P7X5X9</accession>
<dbReference type="Pfam" id="PF00196">
    <property type="entry name" value="GerE"/>
    <property type="match status" value="1"/>
</dbReference>
<dbReference type="STRING" id="1653334.GA0071312_1094"/>
<dbReference type="PANTHER" id="PTHR43214">
    <property type="entry name" value="TWO-COMPONENT RESPONSE REGULATOR"/>
    <property type="match status" value="1"/>
</dbReference>
<keyword evidence="1 3" id="KW-0238">DNA-binding</keyword>
<evidence type="ECO:0000313" key="3">
    <source>
        <dbReference type="EMBL" id="KPQ10343.1"/>
    </source>
</evidence>
<dbReference type="EMBL" id="FMBM01000001">
    <property type="protein sequence ID" value="SCC79684.1"/>
    <property type="molecule type" value="Genomic_DNA"/>
</dbReference>
<dbReference type="OrthoDB" id="5497412at2"/>
<dbReference type="GO" id="GO:0003677">
    <property type="term" value="F:DNA binding"/>
    <property type="evidence" value="ECO:0007669"/>
    <property type="project" value="UniProtKB-KW"/>
</dbReference>
<evidence type="ECO:0000313" key="6">
    <source>
        <dbReference type="Proteomes" id="UP000182800"/>
    </source>
</evidence>
<keyword evidence="6" id="KW-1185">Reference proteome</keyword>
<gene>
    <name evidence="4" type="ORF">GA0071312_1094</name>
    <name evidence="3" type="ORF">HLUCCO17_11220</name>
</gene>
<dbReference type="EMBL" id="LJSX01000016">
    <property type="protein sequence ID" value="KPQ10343.1"/>
    <property type="molecule type" value="Genomic_DNA"/>
</dbReference>
<protein>
    <submittedName>
        <fullName evidence="4">Regulatory protein, luxR family</fullName>
    </submittedName>
    <submittedName>
        <fullName evidence="3">Response regulator containing a CheY-like receiver domain and an HTH DNA-binding domain</fullName>
    </submittedName>
</protein>
<dbReference type="GO" id="GO:0006355">
    <property type="term" value="P:regulation of DNA-templated transcription"/>
    <property type="evidence" value="ECO:0007669"/>
    <property type="project" value="InterPro"/>
</dbReference>
<dbReference type="PROSITE" id="PS50043">
    <property type="entry name" value="HTH_LUXR_2"/>
    <property type="match status" value="1"/>
</dbReference>
<feature type="domain" description="HTH luxR-type" evidence="2">
    <location>
        <begin position="315"/>
        <end position="380"/>
    </location>
</feature>
<sequence>MAEESGRLRLIETIYEAAIDPLRWQVVLDQIVDSAGAQGSALLVRAETGYPYEITALSRAYREFVSRPEGLDYVANLRGHEAPDWAAFARQPINHPFPDTDVGISREVLDTRPDCIVLRESVGIDRRIGLRLNDNPVWFEGMTIGFDPAVTELPEAAFDALGRHAVHLARAAELSRTFMQLRARYNAALTALDRVGTGMGVGLPDGRIIVCNRELTRITGSDDGLSLTRDGRIACRDPDLALRINAAIARACETASGESEAARQTIAVPRLSGAPAFILDIAPLNDADCEIDRGLNGALISVIDPHNAPLFDAERFARAYALTGAEKEIARLVPRGHTVEEIAERRGTAPATVKNQLAAMLAKTGARNRLALIHKMASLTPHIS</sequence>
<dbReference type="InterPro" id="IPR039420">
    <property type="entry name" value="WalR-like"/>
</dbReference>
<evidence type="ECO:0000259" key="2">
    <source>
        <dbReference type="PROSITE" id="PS50043"/>
    </source>
</evidence>
<reference evidence="4 6" key="2">
    <citation type="submission" date="2016-08" db="EMBL/GenBank/DDBJ databases">
        <authorList>
            <person name="Varghese N."/>
            <person name="Submissions Spin"/>
        </authorList>
    </citation>
    <scope>NUCLEOTIDE SEQUENCE [LARGE SCALE GENOMIC DNA]</scope>
    <source>
        <strain evidence="4 6">HL-109</strain>
    </source>
</reference>
<dbReference type="Proteomes" id="UP000050497">
    <property type="component" value="Unassembled WGS sequence"/>
</dbReference>
<dbReference type="RefSeq" id="WP_083204329.1">
    <property type="nucleotide sequence ID" value="NZ_FMBM01000001.1"/>
</dbReference>
<dbReference type="InterPro" id="IPR036388">
    <property type="entry name" value="WH-like_DNA-bd_sf"/>
</dbReference>
<organism evidence="3 5">
    <name type="scientific">Saliniramus fredricksonii</name>
    <dbReference type="NCBI Taxonomy" id="1653334"/>
    <lineage>
        <taxon>Bacteria</taxon>
        <taxon>Pseudomonadati</taxon>
        <taxon>Pseudomonadota</taxon>
        <taxon>Alphaproteobacteria</taxon>
        <taxon>Hyphomicrobiales</taxon>
        <taxon>Salinarimonadaceae</taxon>
        <taxon>Saliniramus</taxon>
    </lineage>
</organism>
<dbReference type="Gene3D" id="1.10.10.10">
    <property type="entry name" value="Winged helix-like DNA-binding domain superfamily/Winged helix DNA-binding domain"/>
    <property type="match status" value="1"/>
</dbReference>
<dbReference type="AlphaFoldDB" id="A0A0P7X5X9"/>
<dbReference type="InterPro" id="IPR000792">
    <property type="entry name" value="Tscrpt_reg_LuxR_C"/>
</dbReference>
<dbReference type="SUPFAM" id="SSF46894">
    <property type="entry name" value="C-terminal effector domain of the bipartite response regulators"/>
    <property type="match status" value="1"/>
</dbReference>
<comment type="caution">
    <text evidence="3">The sequence shown here is derived from an EMBL/GenBank/DDBJ whole genome shotgun (WGS) entry which is preliminary data.</text>
</comment>